<dbReference type="EMBL" id="CP034235">
    <property type="protein sequence ID" value="QGQ98167.1"/>
    <property type="molecule type" value="Genomic_DNA"/>
</dbReference>
<evidence type="ECO:0000313" key="10">
    <source>
        <dbReference type="EMBL" id="QGQ98167.1"/>
    </source>
</evidence>
<evidence type="ECO:0000256" key="3">
    <source>
        <dbReference type="ARBA" id="ARBA00022714"/>
    </source>
</evidence>
<dbReference type="PROSITE" id="PS51085">
    <property type="entry name" value="2FE2S_FER_2"/>
    <property type="match status" value="1"/>
</dbReference>
<comment type="cofactor">
    <cofactor evidence="8">
        <name>[2Fe-2S] cluster</name>
        <dbReference type="ChEBI" id="CHEBI:190135"/>
    </cofactor>
</comment>
<evidence type="ECO:0000256" key="7">
    <source>
        <dbReference type="ARBA" id="ARBA00023014"/>
    </source>
</evidence>
<keyword evidence="3" id="KW-0001">2Fe-2S</keyword>
<evidence type="ECO:0000256" key="5">
    <source>
        <dbReference type="ARBA" id="ARBA00022982"/>
    </source>
</evidence>
<sequence length="91" mass="10296">MSGYQIKLLPSNQTFEIKKDEIILDAAIRQGVYISYSCRNGTCRTCLFEIKEGAIQQEYADYCLISDQELAVGKRLICMSTCQSDVIMEKA</sequence>
<dbReference type="InterPro" id="IPR012675">
    <property type="entry name" value="Beta-grasp_dom_sf"/>
</dbReference>
<accession>A0A6B8RQP4</accession>
<name>A0A6B8RQP4_9BACL</name>
<evidence type="ECO:0000256" key="6">
    <source>
        <dbReference type="ARBA" id="ARBA00023004"/>
    </source>
</evidence>
<dbReference type="Proteomes" id="UP000426246">
    <property type="component" value="Chromosome"/>
</dbReference>
<keyword evidence="7" id="KW-0411">Iron-sulfur</keyword>
<protein>
    <recommendedName>
        <fullName evidence="9">2Fe-2S ferredoxin-type domain-containing protein</fullName>
    </recommendedName>
</protein>
<evidence type="ECO:0000259" key="9">
    <source>
        <dbReference type="PROSITE" id="PS51085"/>
    </source>
</evidence>
<dbReference type="SUPFAM" id="SSF54292">
    <property type="entry name" value="2Fe-2S ferredoxin-like"/>
    <property type="match status" value="1"/>
</dbReference>
<keyword evidence="11" id="KW-1185">Reference proteome</keyword>
<comment type="similarity">
    <text evidence="1">Belongs to the 2Fe2S plant-type ferredoxin family.</text>
</comment>
<dbReference type="GO" id="GO:0046872">
    <property type="term" value="F:metal ion binding"/>
    <property type="evidence" value="ECO:0007669"/>
    <property type="project" value="UniProtKB-KW"/>
</dbReference>
<dbReference type="OrthoDB" id="573132at2"/>
<keyword evidence="6" id="KW-0408">Iron</keyword>
<dbReference type="Pfam" id="PF00111">
    <property type="entry name" value="Fer2"/>
    <property type="match status" value="1"/>
</dbReference>
<evidence type="ECO:0000256" key="1">
    <source>
        <dbReference type="ARBA" id="ARBA00007874"/>
    </source>
</evidence>
<gene>
    <name evidence="10" type="ORF">EHS13_26415</name>
</gene>
<dbReference type="KEGG" id="ppsc:EHS13_26415"/>
<keyword evidence="4" id="KW-0479">Metal-binding</keyword>
<evidence type="ECO:0000256" key="2">
    <source>
        <dbReference type="ARBA" id="ARBA00022448"/>
    </source>
</evidence>
<dbReference type="PANTHER" id="PTHR43112:SF3">
    <property type="entry name" value="FERREDOXIN-2, CHLOROPLASTIC"/>
    <property type="match status" value="1"/>
</dbReference>
<organism evidence="10 11">
    <name type="scientific">Paenibacillus psychroresistens</name>
    <dbReference type="NCBI Taxonomy" id="1778678"/>
    <lineage>
        <taxon>Bacteria</taxon>
        <taxon>Bacillati</taxon>
        <taxon>Bacillota</taxon>
        <taxon>Bacilli</taxon>
        <taxon>Bacillales</taxon>
        <taxon>Paenibacillaceae</taxon>
        <taxon>Paenibacillus</taxon>
    </lineage>
</organism>
<dbReference type="CDD" id="cd00207">
    <property type="entry name" value="fer2"/>
    <property type="match status" value="1"/>
</dbReference>
<reference evidence="11" key="1">
    <citation type="submission" date="2018-11" db="EMBL/GenBank/DDBJ databases">
        <title>Complete genome sequence of Paenibacillus sp. ML311-T8.</title>
        <authorList>
            <person name="Nam Y.-D."/>
            <person name="Kang J."/>
            <person name="Chung W.-H."/>
            <person name="Park Y.S."/>
        </authorList>
    </citation>
    <scope>NUCLEOTIDE SEQUENCE [LARGE SCALE GENOMIC DNA]</scope>
    <source>
        <strain evidence="11">ML311-T8</strain>
    </source>
</reference>
<dbReference type="GO" id="GO:0051537">
    <property type="term" value="F:2 iron, 2 sulfur cluster binding"/>
    <property type="evidence" value="ECO:0007669"/>
    <property type="project" value="UniProtKB-KW"/>
</dbReference>
<dbReference type="Gene3D" id="3.10.20.30">
    <property type="match status" value="1"/>
</dbReference>
<dbReference type="AlphaFoldDB" id="A0A6B8RQP4"/>
<evidence type="ECO:0000313" key="11">
    <source>
        <dbReference type="Proteomes" id="UP000426246"/>
    </source>
</evidence>
<dbReference type="InterPro" id="IPR001041">
    <property type="entry name" value="2Fe-2S_ferredoxin-type"/>
</dbReference>
<evidence type="ECO:0000256" key="4">
    <source>
        <dbReference type="ARBA" id="ARBA00022723"/>
    </source>
</evidence>
<keyword evidence="5" id="KW-0249">Electron transport</keyword>
<dbReference type="InterPro" id="IPR036010">
    <property type="entry name" value="2Fe-2S_ferredoxin-like_sf"/>
</dbReference>
<evidence type="ECO:0000256" key="8">
    <source>
        <dbReference type="ARBA" id="ARBA00034078"/>
    </source>
</evidence>
<feature type="domain" description="2Fe-2S ferredoxin-type" evidence="9">
    <location>
        <begin position="4"/>
        <end position="91"/>
    </location>
</feature>
<proteinExistence type="inferred from homology"/>
<dbReference type="PANTHER" id="PTHR43112">
    <property type="entry name" value="FERREDOXIN"/>
    <property type="match status" value="1"/>
</dbReference>
<dbReference type="RefSeq" id="WP_155703269.1">
    <property type="nucleotide sequence ID" value="NZ_CP034235.1"/>
</dbReference>
<keyword evidence="2" id="KW-0813">Transport</keyword>